<dbReference type="PROSITE" id="PS50920">
    <property type="entry name" value="SOLCAR"/>
    <property type="match status" value="3"/>
</dbReference>
<dbReference type="PANTHER" id="PTHR45624">
    <property type="entry name" value="MITOCHONDRIAL BASIC AMINO ACIDS TRANSPORTER-RELATED"/>
    <property type="match status" value="1"/>
</dbReference>
<reference evidence="12 13" key="1">
    <citation type="submission" date="2016-07" db="EMBL/GenBank/DDBJ databases">
        <title>Pervasive Adenine N6-methylation of Active Genes in Fungi.</title>
        <authorList>
            <consortium name="DOE Joint Genome Institute"/>
            <person name="Mondo S.J."/>
            <person name="Dannebaum R.O."/>
            <person name="Kuo R.C."/>
            <person name="Labutti K."/>
            <person name="Haridas S."/>
            <person name="Kuo A."/>
            <person name="Salamov A."/>
            <person name="Ahrendt S.R."/>
            <person name="Lipzen A."/>
            <person name="Sullivan W."/>
            <person name="Andreopoulos W.B."/>
            <person name="Clum A."/>
            <person name="Lindquist E."/>
            <person name="Daum C."/>
            <person name="Ramamoorthy G.K."/>
            <person name="Gryganskyi A."/>
            <person name="Culley D."/>
            <person name="Magnuson J.K."/>
            <person name="James T.Y."/>
            <person name="O'Malley M.A."/>
            <person name="Stajich J.E."/>
            <person name="Spatafora J.W."/>
            <person name="Visel A."/>
            <person name="Grigoriev I.V."/>
        </authorList>
    </citation>
    <scope>NUCLEOTIDE SEQUENCE [LARGE SCALE GENOMIC DNA]</scope>
    <source>
        <strain evidence="12 13">12-1054</strain>
    </source>
</reference>
<dbReference type="AlphaFoldDB" id="A0A1Y2FZ03"/>
<feature type="repeat" description="Solcar" evidence="10">
    <location>
        <begin position="111"/>
        <end position="218"/>
    </location>
</feature>
<dbReference type="InterPro" id="IPR002067">
    <property type="entry name" value="MCP"/>
</dbReference>
<evidence type="ECO:0000256" key="3">
    <source>
        <dbReference type="ARBA" id="ARBA00022448"/>
    </source>
</evidence>
<comment type="similarity">
    <text evidence="2 11">Belongs to the mitochondrial carrier (TC 2.A.29) family.</text>
</comment>
<evidence type="ECO:0000313" key="13">
    <source>
        <dbReference type="Proteomes" id="UP000193685"/>
    </source>
</evidence>
<comment type="subcellular location">
    <subcellularLocation>
        <location evidence="1">Mitochondrion inner membrane</location>
        <topology evidence="1">Multi-pass membrane protein</topology>
    </subcellularLocation>
</comment>
<dbReference type="Gene3D" id="1.50.40.10">
    <property type="entry name" value="Mitochondrial carrier domain"/>
    <property type="match status" value="2"/>
</dbReference>
<organism evidence="12 13">
    <name type="scientific">Protomyces lactucae-debilis</name>
    <dbReference type="NCBI Taxonomy" id="2754530"/>
    <lineage>
        <taxon>Eukaryota</taxon>
        <taxon>Fungi</taxon>
        <taxon>Dikarya</taxon>
        <taxon>Ascomycota</taxon>
        <taxon>Taphrinomycotina</taxon>
        <taxon>Taphrinomycetes</taxon>
        <taxon>Taphrinales</taxon>
        <taxon>Protomycetaceae</taxon>
        <taxon>Protomyces</taxon>
    </lineage>
</organism>
<dbReference type="OrthoDB" id="2139348at2759"/>
<evidence type="ECO:0000256" key="6">
    <source>
        <dbReference type="ARBA" id="ARBA00022792"/>
    </source>
</evidence>
<dbReference type="Pfam" id="PF00153">
    <property type="entry name" value="Mito_carr"/>
    <property type="match status" value="3"/>
</dbReference>
<dbReference type="GeneID" id="63784025"/>
<evidence type="ECO:0000256" key="10">
    <source>
        <dbReference type="PROSITE-ProRule" id="PRU00282"/>
    </source>
</evidence>
<evidence type="ECO:0000256" key="7">
    <source>
        <dbReference type="ARBA" id="ARBA00022989"/>
    </source>
</evidence>
<dbReference type="GO" id="GO:0005743">
    <property type="term" value="C:mitochondrial inner membrane"/>
    <property type="evidence" value="ECO:0007669"/>
    <property type="project" value="UniProtKB-SubCell"/>
</dbReference>
<dbReference type="EMBL" id="MCFI01000001">
    <property type="protein sequence ID" value="ORY87885.1"/>
    <property type="molecule type" value="Genomic_DNA"/>
</dbReference>
<keyword evidence="9 10" id="KW-0472">Membrane</keyword>
<keyword evidence="5" id="KW-0677">Repeat</keyword>
<keyword evidence="4 10" id="KW-0812">Transmembrane</keyword>
<dbReference type="GO" id="GO:0000064">
    <property type="term" value="F:L-ornithine transmembrane transporter activity"/>
    <property type="evidence" value="ECO:0007669"/>
    <property type="project" value="TreeGrafter"/>
</dbReference>
<proteinExistence type="inferred from homology"/>
<name>A0A1Y2FZ03_PROLT</name>
<keyword evidence="7" id="KW-1133">Transmembrane helix</keyword>
<keyword evidence="3 11" id="KW-0813">Transport</keyword>
<dbReference type="InterPro" id="IPR050567">
    <property type="entry name" value="Mitochondrial_Carrier"/>
</dbReference>
<evidence type="ECO:0000256" key="1">
    <source>
        <dbReference type="ARBA" id="ARBA00004448"/>
    </source>
</evidence>
<feature type="repeat" description="Solcar" evidence="10">
    <location>
        <begin position="232"/>
        <end position="312"/>
    </location>
</feature>
<gene>
    <name evidence="12" type="ORF">BCR37DRAFT_342324</name>
</gene>
<protein>
    <submittedName>
        <fullName evidence="12">Putative mitochondrial ornithine carrier protein AmcA/Ort1</fullName>
    </submittedName>
</protein>
<keyword evidence="13" id="KW-1185">Reference proteome</keyword>
<dbReference type="PANTHER" id="PTHR45624:SF31">
    <property type="entry name" value="MITOCHONDRIAL ORNITHINE TRANSPORTER 1"/>
    <property type="match status" value="1"/>
</dbReference>
<accession>A0A1Y2FZ03</accession>
<comment type="caution">
    <text evidence="12">The sequence shown here is derived from an EMBL/GenBank/DDBJ whole genome shotgun (WGS) entry which is preliminary data.</text>
</comment>
<keyword evidence="8" id="KW-0496">Mitochondrion</keyword>
<dbReference type="SUPFAM" id="SSF103506">
    <property type="entry name" value="Mitochondrial carrier"/>
    <property type="match status" value="1"/>
</dbReference>
<dbReference type="InterPro" id="IPR018108">
    <property type="entry name" value="MCP_transmembrane"/>
</dbReference>
<dbReference type="Proteomes" id="UP000193685">
    <property type="component" value="Unassembled WGS sequence"/>
</dbReference>
<evidence type="ECO:0000313" key="12">
    <source>
        <dbReference type="EMBL" id="ORY87885.1"/>
    </source>
</evidence>
<evidence type="ECO:0000256" key="11">
    <source>
        <dbReference type="RuleBase" id="RU000488"/>
    </source>
</evidence>
<dbReference type="STRING" id="56484.A0A1Y2FZ03"/>
<evidence type="ECO:0000256" key="8">
    <source>
        <dbReference type="ARBA" id="ARBA00023128"/>
    </source>
</evidence>
<evidence type="ECO:0000256" key="9">
    <source>
        <dbReference type="ARBA" id="ARBA00023136"/>
    </source>
</evidence>
<dbReference type="RefSeq" id="XP_040728380.1">
    <property type="nucleotide sequence ID" value="XM_040867426.1"/>
</dbReference>
<dbReference type="GO" id="GO:1990575">
    <property type="term" value="P:mitochondrial L-ornithine transmembrane transport"/>
    <property type="evidence" value="ECO:0007669"/>
    <property type="project" value="TreeGrafter"/>
</dbReference>
<evidence type="ECO:0000256" key="2">
    <source>
        <dbReference type="ARBA" id="ARBA00006375"/>
    </source>
</evidence>
<evidence type="ECO:0000256" key="5">
    <source>
        <dbReference type="ARBA" id="ARBA00022737"/>
    </source>
</evidence>
<evidence type="ECO:0000256" key="4">
    <source>
        <dbReference type="ARBA" id="ARBA00022692"/>
    </source>
</evidence>
<sequence length="314" mass="34384">MADGTPAPQSALKQIAFGSVSGVVGKLFEYPFDTVKVRLQSQTAQSQQYTSTLDCFRRTVKSDGYRGLYRGLSAPLWGAMVENAMLFVAFAKAQELVRTVRGQDAAPVGETRVVDIMLAGSMSGAATSFVLTPVELVKCRLQVQTSQSPMALPKAATATGSRRMHTAAMQQPGVFALISQIHKTDGLRGFWRGQVSTLCRESGGSLCWFSIYELMLRSLRPSGTTKQMNSQTDMLMSGAAAGVGYNTLFFPFDTIKSRMQTSQARTSFADVVKEVYARNGMRGYFKGWGVTVCRAAPSNALIFWVYETLCKHYM</sequence>
<feature type="repeat" description="Solcar" evidence="10">
    <location>
        <begin position="9"/>
        <end position="96"/>
    </location>
</feature>
<keyword evidence="6" id="KW-0999">Mitochondrion inner membrane</keyword>
<dbReference type="OMA" id="PIDCFRQ"/>
<dbReference type="PRINTS" id="PR00926">
    <property type="entry name" value="MITOCARRIER"/>
</dbReference>
<dbReference type="InterPro" id="IPR023395">
    <property type="entry name" value="MCP_dom_sf"/>
</dbReference>